<dbReference type="VEuPathDB" id="VectorBase:AMIN003686"/>
<dbReference type="SMART" id="SM00249">
    <property type="entry name" value="PHD"/>
    <property type="match status" value="1"/>
</dbReference>
<reference evidence="19" key="1">
    <citation type="submission" date="2013-03" db="EMBL/GenBank/DDBJ databases">
        <title>The Genome Sequence of Anopheles minimus MINIMUS1.</title>
        <authorList>
            <consortium name="The Broad Institute Genomics Platform"/>
            <person name="Neafsey D.E."/>
            <person name="Walton C."/>
            <person name="Walker B."/>
            <person name="Young S.K."/>
            <person name="Zeng Q."/>
            <person name="Gargeya S."/>
            <person name="Fitzgerald M."/>
            <person name="Haas B."/>
            <person name="Abouelleil A."/>
            <person name="Allen A.W."/>
            <person name="Alvarado L."/>
            <person name="Arachchi H.M."/>
            <person name="Berlin A.M."/>
            <person name="Chapman S.B."/>
            <person name="Gainer-Dewar J."/>
            <person name="Goldberg J."/>
            <person name="Griggs A."/>
            <person name="Gujja S."/>
            <person name="Hansen M."/>
            <person name="Howarth C."/>
            <person name="Imamovic A."/>
            <person name="Ireland A."/>
            <person name="Larimer J."/>
            <person name="McCowan C."/>
            <person name="Murphy C."/>
            <person name="Pearson M."/>
            <person name="Poon T.W."/>
            <person name="Priest M."/>
            <person name="Roberts A."/>
            <person name="Saif S."/>
            <person name="Shea T."/>
            <person name="Sisk P."/>
            <person name="Sykes S."/>
            <person name="Wortman J."/>
            <person name="Nusbaum C."/>
            <person name="Birren B."/>
        </authorList>
    </citation>
    <scope>NUCLEOTIDE SEQUENCE [LARGE SCALE GENOMIC DNA]</scope>
    <source>
        <strain evidence="19">MINIMUS1</strain>
    </source>
</reference>
<evidence type="ECO:0000256" key="4">
    <source>
        <dbReference type="ARBA" id="ARBA00022723"/>
    </source>
</evidence>
<keyword evidence="7" id="KW-0156">Chromatin regulator</keyword>
<dbReference type="PROSITE" id="PS50014">
    <property type="entry name" value="BROMODOMAIN_2"/>
    <property type="match status" value="1"/>
</dbReference>
<evidence type="ECO:0000256" key="6">
    <source>
        <dbReference type="ARBA" id="ARBA00022833"/>
    </source>
</evidence>
<feature type="region of interest" description="Disordered" evidence="14">
    <location>
        <begin position="1627"/>
        <end position="1647"/>
    </location>
</feature>
<name>A0A182W030_9DIPT</name>
<evidence type="ECO:0000256" key="10">
    <source>
        <dbReference type="ARBA" id="ARBA00023163"/>
    </source>
</evidence>
<dbReference type="Gene3D" id="6.10.140.2220">
    <property type="match status" value="1"/>
</dbReference>
<feature type="region of interest" description="Disordered" evidence="14">
    <location>
        <begin position="1338"/>
        <end position="1367"/>
    </location>
</feature>
<dbReference type="CDD" id="cd20160">
    <property type="entry name" value="PWWP_PRKCBP1"/>
    <property type="match status" value="1"/>
</dbReference>
<reference evidence="18" key="2">
    <citation type="submission" date="2020-05" db="UniProtKB">
        <authorList>
            <consortium name="EnsemblMetazoa"/>
        </authorList>
    </citation>
    <scope>IDENTIFICATION</scope>
    <source>
        <strain evidence="18">MINIMUS1</strain>
    </source>
</reference>
<keyword evidence="10" id="KW-0804">Transcription</keyword>
<evidence type="ECO:0000256" key="14">
    <source>
        <dbReference type="SAM" id="MobiDB-lite"/>
    </source>
</evidence>
<evidence type="ECO:0000256" key="5">
    <source>
        <dbReference type="ARBA" id="ARBA00022771"/>
    </source>
</evidence>
<dbReference type="GO" id="GO:0003714">
    <property type="term" value="F:transcription corepressor activity"/>
    <property type="evidence" value="ECO:0007669"/>
    <property type="project" value="TreeGrafter"/>
</dbReference>
<keyword evidence="5 13" id="KW-0863">Zinc-finger</keyword>
<evidence type="ECO:0000256" key="3">
    <source>
        <dbReference type="ARBA" id="ARBA00022454"/>
    </source>
</evidence>
<protein>
    <recommendedName>
        <fullName evidence="20">Protein kinase C-binding protein 1</fullName>
    </recommendedName>
</protein>
<dbReference type="Gene3D" id="3.30.40.10">
    <property type="entry name" value="Zinc/RING finger domain, C3HC4 (zinc finger)"/>
    <property type="match status" value="1"/>
</dbReference>
<dbReference type="FunFam" id="6.10.140.2220:FF:000002">
    <property type="entry name" value="Protein kinase C-binding protein 1 isoform C"/>
    <property type="match status" value="1"/>
</dbReference>
<dbReference type="EnsemblMetazoa" id="AMIN003686-RA">
    <property type="protein sequence ID" value="AMIN003686-PA"/>
    <property type="gene ID" value="AMIN003686"/>
</dbReference>
<evidence type="ECO:0000256" key="1">
    <source>
        <dbReference type="ARBA" id="ARBA00004123"/>
    </source>
</evidence>
<dbReference type="SUPFAM" id="SSF63748">
    <property type="entry name" value="Tudor/PWWP/MBT"/>
    <property type="match status" value="1"/>
</dbReference>
<dbReference type="GO" id="GO:0140006">
    <property type="term" value="F:histone H3 reader activity"/>
    <property type="evidence" value="ECO:0007669"/>
    <property type="project" value="UniProtKB-ARBA"/>
</dbReference>
<dbReference type="InterPro" id="IPR057053">
    <property type="entry name" value="MYND_ZMYND11_ZMYD8"/>
</dbReference>
<dbReference type="STRING" id="112268.A0A182W030"/>
<proteinExistence type="predicted"/>
<organism evidence="18 19">
    <name type="scientific">Anopheles minimus</name>
    <dbReference type="NCBI Taxonomy" id="112268"/>
    <lineage>
        <taxon>Eukaryota</taxon>
        <taxon>Metazoa</taxon>
        <taxon>Ecdysozoa</taxon>
        <taxon>Arthropoda</taxon>
        <taxon>Hexapoda</taxon>
        <taxon>Insecta</taxon>
        <taxon>Pterygota</taxon>
        <taxon>Neoptera</taxon>
        <taxon>Endopterygota</taxon>
        <taxon>Diptera</taxon>
        <taxon>Nematocera</taxon>
        <taxon>Culicoidea</taxon>
        <taxon>Culicidae</taxon>
        <taxon>Anophelinae</taxon>
        <taxon>Anopheles</taxon>
    </lineage>
</organism>
<dbReference type="Proteomes" id="UP000075920">
    <property type="component" value="Unassembled WGS sequence"/>
</dbReference>
<accession>A0A182W030</accession>
<evidence type="ECO:0000256" key="7">
    <source>
        <dbReference type="ARBA" id="ARBA00022853"/>
    </source>
</evidence>
<sequence>MSSGSGKKKVVAAGASPQAVTINVNPEAANKTAIKLMIDKCRIVPASTTVTTVQRQPVLDTQNVSRITSNEENLTNGSHAGTLVSVSTVPVRQKYIVKSFASSTVPSIHDKGGVERGEMRVKVTGEDRNGQSLVSGGQMAQGEMVQQQNYLLIRQPSSNRRVAIPAEPGTDGLNGQQVISPLVKTTMPDGTSIKNNIITTNLNNCQPVRALPMTAKISTVPIATSSNLVPVSNAQSQSATKTYSYKVGVSDSHSGSDVQQDPLQEIPLQIANNSISIVTSRGQTRSVSVQEQIDSVVTTSGECAAQDSNLEEMKTITAESGEKKVQTKLSNVKPATKTTSGMDAASLGKVTDEEVFSKPPSREIKSLQLMQSTSKILTEFITDTSNKGKLRKRHSDGAADVESLNMDVSEPIGNTTTLLRKRLRRQSTISPNATDGHSNELATDSSYRLEETAIKLPAGRRRKPRCSAKSEYMMQQISTSDPHDSFAAAKDGCKDFFSSLNLGYDDTNTNEQSLPASPPKPGWDRFCWRCKKSGANLGCSKCIRSYHKYCVRYSVDDPDWSCTECKTAPTVLYTQDIEAMYTCLGYILNIITINPVWNESFNPIDKSSMPNYDKYITHHMDLAVMSKKLAQREYKAPDEFLVDMNWIVHNMSIYATKDKMDLLKDARAMQKKAKNEIDEMEPCPECYKHANTQAERWFTKPCSKPHLLVWAKLKGFPYWPGKLYGLRGGNQAYVRFFATHDRSWMPVKDCFLYSKQDPSPTKNLKTKLMTAFINSVKDIEHHITRLREQFNTFNYGEFMVLVDYARFEEQRRAMLPGAYLKKVKVTIKRSDGEMVAVDSSSNDEIQPLPSSKIMLEVKKDEAAVQPAAKEMAASPRKRMTRRMSRFLRNTDEEIGQPSTSAEDLQQVLTASNTLANSERTLECNQTTDKAVDGKMDNSKGSGYNPKNLSLLLRRGSQSWETEPLSKRRKSIIIDKAVLSNINTISKTKLAAKGSNETLNTMKKNVPKKGIDVVPSVTPTEKKEATTLPNAVPHTKSTTPSDSVKKTIVSTQKDATQPVVEKAINVPPIAPVEKHSLPKANDLCSLEEISTDIEAKRVLEVTLASDALKSVGNRDSVGGHALTTVSVDSEASCKTVSSTIASGDKTQPAITETNIKQEITIVDEVNTVKMAKDALPSSLELIHKNAAPPMDVVSVQTTTPTVSSGNPVKTVQQAPPAVLAVDAVGKAADMNNSMTTTVPSNQRARKSFPGGAINSNKNVTSKQAASLTPNVLLPASTLNSKNATVSIPKELVTPSTEISLIAGIDNHNSGCNDVFASSVLNDNDDVMIIEEEIAPATVPSRERKIDKKNQLPPPLVPKPSVTISPPNDSNIDLNDSMQIFDDSSNRVLDHIRLVMEDLLKDMSGKGSSLAEVAMLKLKLERQQQLWMQEKQKLQSEFDCKIRNLRVDLGQDKERALNKQRQKLVGEKERAVKDAKSKQWCTKCYNEALYYCCWNTAYCSESCQQKHWMEHKNTCTQEPANNMQQHPVKTSLSSTNLIVAPDNNPSVPRSRAMNISILPVIGTDDPNHVNNRSLINNRVTQSEMGSTSTPLQAPVRFIPGTLASNVGYSTPIIQSVRGRDSMIIKLSPRSTQNGSNATGTANPSQQLQQQQKKAVALDKLIHANQQKATSLNKGYAPKKTYDFTSSPYQSTNLLTGTTATITPMGTTPTYVTLSDETAAGSSRMAPGVYHQSTMMQPIANRQAHLGTTFSAASRRDGTETGHRLSSPSAVSIVPQAKLVQQPATTTFMRHQQ</sequence>
<dbReference type="InterPro" id="IPR002893">
    <property type="entry name" value="Znf_MYND"/>
</dbReference>
<dbReference type="PANTHER" id="PTHR46453">
    <property type="entry name" value="PROTEIN KINASE C-BINDING PROTEIN 1"/>
    <property type="match status" value="1"/>
</dbReference>
<feature type="region of interest" description="Disordered" evidence="14">
    <location>
        <begin position="1019"/>
        <end position="1044"/>
    </location>
</feature>
<evidence type="ECO:0000256" key="12">
    <source>
        <dbReference type="PROSITE-ProRule" id="PRU00035"/>
    </source>
</evidence>
<dbReference type="SUPFAM" id="SSF144232">
    <property type="entry name" value="HIT/MYND zinc finger-like"/>
    <property type="match status" value="1"/>
</dbReference>
<dbReference type="SMART" id="SM00297">
    <property type="entry name" value="BROMO"/>
    <property type="match status" value="1"/>
</dbReference>
<comment type="subcellular location">
    <subcellularLocation>
        <location evidence="2">Chromosome</location>
    </subcellularLocation>
    <subcellularLocation>
        <location evidence="1">Nucleus</location>
    </subcellularLocation>
</comment>
<feature type="domain" description="PWWP" evidence="16">
    <location>
        <begin position="705"/>
        <end position="756"/>
    </location>
</feature>
<dbReference type="InterPro" id="IPR056987">
    <property type="entry name" value="ZMYND8_CC"/>
</dbReference>
<dbReference type="GO" id="GO:0005737">
    <property type="term" value="C:cytoplasm"/>
    <property type="evidence" value="ECO:0007669"/>
    <property type="project" value="TreeGrafter"/>
</dbReference>
<dbReference type="Pfam" id="PF23460">
    <property type="entry name" value="ZMYND8_CC"/>
    <property type="match status" value="1"/>
</dbReference>
<dbReference type="PROSITE" id="PS01360">
    <property type="entry name" value="ZF_MYND_1"/>
    <property type="match status" value="1"/>
</dbReference>
<dbReference type="PANTHER" id="PTHR46453:SF5">
    <property type="entry name" value="PROTEIN KINASE C-BINDING PROTEIN 1 ISOFORM X1"/>
    <property type="match status" value="1"/>
</dbReference>
<keyword evidence="9 12" id="KW-0103">Bromodomain</keyword>
<dbReference type="InterPro" id="IPR036427">
    <property type="entry name" value="Bromodomain-like_sf"/>
</dbReference>
<dbReference type="GO" id="GO:0005634">
    <property type="term" value="C:nucleus"/>
    <property type="evidence" value="ECO:0007669"/>
    <property type="project" value="UniProtKB-SubCell"/>
</dbReference>
<dbReference type="PROSITE" id="PS50865">
    <property type="entry name" value="ZF_MYND_2"/>
    <property type="match status" value="1"/>
</dbReference>
<feature type="domain" description="MYND-type" evidence="17">
    <location>
        <begin position="1479"/>
        <end position="1513"/>
    </location>
</feature>
<dbReference type="Pfam" id="PF00855">
    <property type="entry name" value="PWWP"/>
    <property type="match status" value="1"/>
</dbReference>
<dbReference type="SMART" id="SM00293">
    <property type="entry name" value="PWWP"/>
    <property type="match status" value="1"/>
</dbReference>
<feature type="domain" description="Bromo" evidence="15">
    <location>
        <begin position="602"/>
        <end position="662"/>
    </location>
</feature>
<evidence type="ECO:0000256" key="11">
    <source>
        <dbReference type="ARBA" id="ARBA00023242"/>
    </source>
</evidence>
<evidence type="ECO:0000259" key="15">
    <source>
        <dbReference type="PROSITE" id="PS50014"/>
    </source>
</evidence>
<evidence type="ECO:0000256" key="8">
    <source>
        <dbReference type="ARBA" id="ARBA00023015"/>
    </source>
</evidence>
<evidence type="ECO:0000256" key="13">
    <source>
        <dbReference type="PROSITE-ProRule" id="PRU00134"/>
    </source>
</evidence>
<keyword evidence="3" id="KW-0158">Chromosome</keyword>
<dbReference type="InterPro" id="IPR019786">
    <property type="entry name" value="Zinc_finger_PHD-type_CS"/>
</dbReference>
<feature type="compositionally biased region" description="Polar residues" evidence="14">
    <location>
        <begin position="1627"/>
        <end position="1642"/>
    </location>
</feature>
<dbReference type="GO" id="GO:0005694">
    <property type="term" value="C:chromosome"/>
    <property type="evidence" value="ECO:0007669"/>
    <property type="project" value="UniProtKB-SubCell"/>
</dbReference>
<evidence type="ECO:0000259" key="17">
    <source>
        <dbReference type="PROSITE" id="PS50865"/>
    </source>
</evidence>
<dbReference type="Gene3D" id="2.30.30.140">
    <property type="match status" value="1"/>
</dbReference>
<dbReference type="InterPro" id="IPR011011">
    <property type="entry name" value="Znf_FYVE_PHD"/>
</dbReference>
<evidence type="ECO:0000259" key="16">
    <source>
        <dbReference type="PROSITE" id="PS50812"/>
    </source>
</evidence>
<dbReference type="Pfam" id="PF00439">
    <property type="entry name" value="Bromodomain"/>
    <property type="match status" value="1"/>
</dbReference>
<feature type="compositionally biased region" description="Basic and acidic residues" evidence="14">
    <location>
        <begin position="1339"/>
        <end position="1348"/>
    </location>
</feature>
<dbReference type="Gene3D" id="1.20.920.10">
    <property type="entry name" value="Bromodomain-like"/>
    <property type="match status" value="1"/>
</dbReference>
<dbReference type="SUPFAM" id="SSF57903">
    <property type="entry name" value="FYVE/PHD zinc finger"/>
    <property type="match status" value="1"/>
</dbReference>
<keyword evidence="11" id="KW-0539">Nucleus</keyword>
<keyword evidence="19" id="KW-1185">Reference proteome</keyword>
<dbReference type="PROSITE" id="PS50812">
    <property type="entry name" value="PWWP"/>
    <property type="match status" value="1"/>
</dbReference>
<keyword evidence="4" id="KW-0479">Metal-binding</keyword>
<evidence type="ECO:0000313" key="19">
    <source>
        <dbReference type="Proteomes" id="UP000075920"/>
    </source>
</evidence>
<feature type="compositionally biased region" description="Polar residues" evidence="14">
    <location>
        <begin position="1034"/>
        <end position="1044"/>
    </location>
</feature>
<dbReference type="CDD" id="cd15538">
    <property type="entry name" value="PHD_PRKCBP1"/>
    <property type="match status" value="1"/>
</dbReference>
<evidence type="ECO:0000313" key="18">
    <source>
        <dbReference type="EnsemblMetazoa" id="AMIN003686-PA"/>
    </source>
</evidence>
<dbReference type="GO" id="GO:0008270">
    <property type="term" value="F:zinc ion binding"/>
    <property type="evidence" value="ECO:0007669"/>
    <property type="project" value="UniProtKB-KW"/>
</dbReference>
<keyword evidence="6" id="KW-0862">Zinc</keyword>
<evidence type="ECO:0000256" key="9">
    <source>
        <dbReference type="ARBA" id="ARBA00023117"/>
    </source>
</evidence>
<dbReference type="InterPro" id="IPR000313">
    <property type="entry name" value="PWWP_dom"/>
</dbReference>
<dbReference type="InterPro" id="IPR001487">
    <property type="entry name" value="Bromodomain"/>
</dbReference>
<dbReference type="Pfam" id="PF24324">
    <property type="entry name" value="MYND_ZMYND11_ZMYD8"/>
    <property type="match status" value="1"/>
</dbReference>
<dbReference type="InterPro" id="IPR001965">
    <property type="entry name" value="Znf_PHD"/>
</dbReference>
<evidence type="ECO:0008006" key="20">
    <source>
        <dbReference type="Google" id="ProtNLM"/>
    </source>
</evidence>
<dbReference type="SUPFAM" id="SSF47370">
    <property type="entry name" value="Bromodomain"/>
    <property type="match status" value="1"/>
</dbReference>
<evidence type="ECO:0000256" key="2">
    <source>
        <dbReference type="ARBA" id="ARBA00004286"/>
    </source>
</evidence>
<dbReference type="InterPro" id="IPR044075">
    <property type="entry name" value="PRKCBP1_PHD"/>
</dbReference>
<keyword evidence="8" id="KW-0805">Transcription regulation</keyword>
<dbReference type="PROSITE" id="PS01359">
    <property type="entry name" value="ZF_PHD_1"/>
    <property type="match status" value="1"/>
</dbReference>
<dbReference type="InterPro" id="IPR013083">
    <property type="entry name" value="Znf_RING/FYVE/PHD"/>
</dbReference>